<gene>
    <name evidence="6" type="ORF">NGX11_11330</name>
</gene>
<dbReference type="InterPro" id="IPR000055">
    <property type="entry name" value="Restrct_endonuc_typeI_TRD"/>
</dbReference>
<dbReference type="Pfam" id="PF01420">
    <property type="entry name" value="Methylase_S"/>
    <property type="match status" value="2"/>
</dbReference>
<dbReference type="PANTHER" id="PTHR30408:SF12">
    <property type="entry name" value="TYPE I RESTRICTION ENZYME MJAVIII SPECIFICITY SUBUNIT"/>
    <property type="match status" value="1"/>
</dbReference>
<protein>
    <submittedName>
        <fullName evidence="6">Restriction endonuclease subunit S</fullName>
        <ecNumber evidence="6">3.1.21.-</ecNumber>
    </submittedName>
</protein>
<feature type="domain" description="Type I restriction modification DNA specificity" evidence="5">
    <location>
        <begin position="224"/>
        <end position="407"/>
    </location>
</feature>
<organism evidence="6 7">
    <name type="scientific">Aliarcobacter cryaerophilus</name>
    <dbReference type="NCBI Taxonomy" id="28198"/>
    <lineage>
        <taxon>Bacteria</taxon>
        <taxon>Pseudomonadati</taxon>
        <taxon>Campylobacterota</taxon>
        <taxon>Epsilonproteobacteria</taxon>
        <taxon>Campylobacterales</taxon>
        <taxon>Arcobacteraceae</taxon>
        <taxon>Aliarcobacter</taxon>
    </lineage>
</organism>
<comment type="similarity">
    <text evidence="1">Belongs to the type-I restriction system S methylase family.</text>
</comment>
<evidence type="ECO:0000313" key="6">
    <source>
        <dbReference type="EMBL" id="UYF44393.1"/>
    </source>
</evidence>
<evidence type="ECO:0000256" key="1">
    <source>
        <dbReference type="ARBA" id="ARBA00010923"/>
    </source>
</evidence>
<evidence type="ECO:0000259" key="5">
    <source>
        <dbReference type="Pfam" id="PF01420"/>
    </source>
</evidence>
<dbReference type="SUPFAM" id="SSF116734">
    <property type="entry name" value="DNA methylase specificity domain"/>
    <property type="match status" value="2"/>
</dbReference>
<reference evidence="6" key="1">
    <citation type="journal article" date="2022" name="Front. Microbiol.">
        <title>Species classification and novel plasmid identifications in Arcobacter cryaerophilus and Arcobacter cryaerophilus-like organisms.</title>
        <authorList>
            <person name="Zhou G."/>
            <person name="Wang M."/>
            <person name="Wang H."/>
            <person name="Chen X."/>
            <person name="Gu Y."/>
            <person name="Shao Z."/>
            <person name="Zhang J."/>
            <person name="Zhang M."/>
        </authorList>
    </citation>
    <scope>NUCLEOTIDE SEQUENCE</scope>
    <source>
        <strain evidence="6">ICDCAC48</strain>
    </source>
</reference>
<dbReference type="GO" id="GO:0016787">
    <property type="term" value="F:hydrolase activity"/>
    <property type="evidence" value="ECO:0007669"/>
    <property type="project" value="UniProtKB-KW"/>
</dbReference>
<geneLocation type="plasmid" evidence="6 7">
    <name>pCNAC48</name>
</geneLocation>
<accession>A0AA46S312</accession>
<keyword evidence="6" id="KW-0378">Hydrolase</keyword>
<dbReference type="Gene3D" id="3.90.220.20">
    <property type="entry name" value="DNA methylase specificity domains"/>
    <property type="match status" value="2"/>
</dbReference>
<dbReference type="GO" id="GO:0003677">
    <property type="term" value="F:DNA binding"/>
    <property type="evidence" value="ECO:0007669"/>
    <property type="project" value="UniProtKB-KW"/>
</dbReference>
<dbReference type="EMBL" id="CP099557">
    <property type="protein sequence ID" value="UYF44393.1"/>
    <property type="molecule type" value="Genomic_DNA"/>
</dbReference>
<dbReference type="EC" id="3.1.21.-" evidence="6"/>
<name>A0AA46S312_9BACT</name>
<keyword evidence="6" id="KW-0614">Plasmid</keyword>
<keyword evidence="2" id="KW-0680">Restriction system</keyword>
<dbReference type="RefSeq" id="WP_148625998.1">
    <property type="nucleotide sequence ID" value="NZ_CP099557.1"/>
</dbReference>
<feature type="coiled-coil region" evidence="4">
    <location>
        <begin position="389"/>
        <end position="416"/>
    </location>
</feature>
<dbReference type="REBASE" id="668287">
    <property type="entry name" value="S2.Acr48ORF11345P"/>
</dbReference>
<dbReference type="AlphaFoldDB" id="A0AA46S312"/>
<evidence type="ECO:0000256" key="3">
    <source>
        <dbReference type="ARBA" id="ARBA00023125"/>
    </source>
</evidence>
<dbReference type="InterPro" id="IPR044946">
    <property type="entry name" value="Restrct_endonuc_typeI_TRD_sf"/>
</dbReference>
<keyword evidence="6" id="KW-0540">Nuclease</keyword>
<evidence type="ECO:0000313" key="7">
    <source>
        <dbReference type="Proteomes" id="UP001164100"/>
    </source>
</evidence>
<dbReference type="CDD" id="cd17256">
    <property type="entry name" value="RMtype1_S_EcoJA65PI-TRD1-CR1_like"/>
    <property type="match status" value="1"/>
</dbReference>
<dbReference type="Proteomes" id="UP001164100">
    <property type="component" value="Plasmid pCNAC48"/>
</dbReference>
<dbReference type="PANTHER" id="PTHR30408">
    <property type="entry name" value="TYPE-1 RESTRICTION ENZYME ECOKI SPECIFICITY PROTEIN"/>
    <property type="match status" value="1"/>
</dbReference>
<dbReference type="GO" id="GO:0009307">
    <property type="term" value="P:DNA restriction-modification system"/>
    <property type="evidence" value="ECO:0007669"/>
    <property type="project" value="UniProtKB-KW"/>
</dbReference>
<keyword evidence="3" id="KW-0238">DNA-binding</keyword>
<dbReference type="GO" id="GO:0004519">
    <property type="term" value="F:endonuclease activity"/>
    <property type="evidence" value="ECO:0007669"/>
    <property type="project" value="UniProtKB-KW"/>
</dbReference>
<dbReference type="InterPro" id="IPR052021">
    <property type="entry name" value="Type-I_RS_S_subunit"/>
</dbReference>
<feature type="domain" description="Type I restriction modification DNA specificity" evidence="5">
    <location>
        <begin position="17"/>
        <end position="193"/>
    </location>
</feature>
<sequence>MNQIKQGYKQTKVGIIPEDWEVVKLGELSNKIGSGITPTGGETVYQSSGRFFIRSQNVGLGSLLLDDVAYISDEIHSTFKNTEIKQNDVLLNITGASIGRCAIANKTIEGGNVNQHVCIIRPKINKIDTKFLTTFLLSHQGQKQIDSFQAGGNRQGLNFAQIASFITPLPPLKEQEKIAQILTTWDEAITKQTELLRAKELQKKALMQKLLSGEVRFNGFNDVWQEIRLDKLVFFQEGPGVRNTQYRKSGVKLLNVGNLNNNILNLSSTETYISEEEAYGVYKHFLVDEGDLLISCSGINSESFKKKIAFVKKEHLPLCMNTSTMRFKNLKNKLLLEYLYFFFQTLFFEKQVFGVLTGSAQFNFGPTHIKWFKIKLPSLPEQQKIAEVLSLADDEINLLKNELEELKLQKKALMQKLLTGEVRVKV</sequence>
<keyword evidence="6" id="KW-0255">Endonuclease</keyword>
<proteinExistence type="inferred from homology"/>
<dbReference type="Gene3D" id="1.10.287.1120">
    <property type="entry name" value="Bipartite methylase S protein"/>
    <property type="match status" value="1"/>
</dbReference>
<evidence type="ECO:0000256" key="4">
    <source>
        <dbReference type="SAM" id="Coils"/>
    </source>
</evidence>
<evidence type="ECO:0000256" key="2">
    <source>
        <dbReference type="ARBA" id="ARBA00022747"/>
    </source>
</evidence>
<keyword evidence="4" id="KW-0175">Coiled coil</keyword>